<dbReference type="PROSITE" id="PS50878">
    <property type="entry name" value="RT_POL"/>
    <property type="match status" value="1"/>
</dbReference>
<feature type="compositionally biased region" description="Basic and acidic residues" evidence="1">
    <location>
        <begin position="779"/>
        <end position="788"/>
    </location>
</feature>
<feature type="region of interest" description="Disordered" evidence="1">
    <location>
        <begin position="854"/>
        <end position="873"/>
    </location>
</feature>
<sequence>MASLRIAQVNLGRSRNASDELVVSAVDEGIDVLLIAEPYTHGGRVCALGSFSCVVITGQKGDETPWAAVVVLSPNITATHLRQYSSAHCVCVELSGAFGSVVVISQYHQFSHEPEVHIDYLDHLLSRLRSRRVIIGMDLNGTSPQWSSRVQVADERGLLLEEVLERLIRWRLLPVISSEDHASSRQFGFRAGRSTADAIGLARSIVSGCGKPLAFGILFDITGALDNLRWHSVMEELATRSCPGNIWQLVRDYLDGRTVSLTSDGSRVTRVVKKGAPQGSILGPDMWNMCMDPVLREVQERGGEIVAYADDLLLLVPGDSRTDCEVRAQSITDVIAGWARRLSLEISRSKTEMILLKNNATGGKKVTATGKKRVIEKGDLTGSLLKAGKGGARPPCVRISPAEPGIKYRNLVRYLGVTLGPCFSIAQHIEITGAKASGFYQRLASVARAQWGISYARGIAALLVRGGRDGQARSLECGRLEAPRGDLKEYMARVGIPWPPDLSALVETKEVYGVFRGTCRALLLEKRRLDVEERDRAGEPTFQTVNGASFIDATFASPGIARKLKLWRIESWGQSDHRPIRIEFSFEDEVDTLKRDARLCVKRANWEKYTESLLESKTSIRATITDHAEDVNKIADAISGSIVKACNDAIPTSTGKYKQQAWWTSSLKNAKKKVERLRSLYVASMTEGRSAFSIEQSKRRYQTQRKLYQKEIRATKKESWEKFVTKTSRENVWGLPYKIAAGKVKQRKPLSSLRKQDGSMTKSWAETAKMLLDTLVPDDSPRSDDRPQHRLRAKADAPSNGEDAADFTCQEVWYAMQRNTSGKSPGADGVIPEALKHALVILLEITDLFNGQRKDPIRVEERSRSSDLETREG</sequence>
<feature type="region of interest" description="Disordered" evidence="1">
    <location>
        <begin position="774"/>
        <end position="803"/>
    </location>
</feature>
<dbReference type="SUPFAM" id="SSF56672">
    <property type="entry name" value="DNA/RNA polymerases"/>
    <property type="match status" value="1"/>
</dbReference>
<evidence type="ECO:0000259" key="2">
    <source>
        <dbReference type="PROSITE" id="PS50878"/>
    </source>
</evidence>
<accession>A0A6H5J3D9</accession>
<feature type="domain" description="Reverse transcriptase" evidence="2">
    <location>
        <begin position="141"/>
        <end position="419"/>
    </location>
</feature>
<proteinExistence type="predicted"/>
<dbReference type="InterPro" id="IPR043502">
    <property type="entry name" value="DNA/RNA_pol_sf"/>
</dbReference>
<dbReference type="InterPro" id="IPR036691">
    <property type="entry name" value="Endo/exonu/phosph_ase_sf"/>
</dbReference>
<dbReference type="Proteomes" id="UP000479190">
    <property type="component" value="Unassembled WGS sequence"/>
</dbReference>
<name>A0A6H5J3D9_9HYME</name>
<dbReference type="Gene3D" id="3.60.10.10">
    <property type="entry name" value="Endonuclease/exonuclease/phosphatase"/>
    <property type="match status" value="2"/>
</dbReference>
<dbReference type="Pfam" id="PF00078">
    <property type="entry name" value="RVT_1"/>
    <property type="match status" value="1"/>
</dbReference>
<protein>
    <recommendedName>
        <fullName evidence="2">Reverse transcriptase domain-containing protein</fullName>
    </recommendedName>
</protein>
<dbReference type="SUPFAM" id="SSF56219">
    <property type="entry name" value="DNase I-like"/>
    <property type="match status" value="2"/>
</dbReference>
<dbReference type="EMBL" id="CADCXV010001142">
    <property type="protein sequence ID" value="CAB0041976.1"/>
    <property type="molecule type" value="Genomic_DNA"/>
</dbReference>
<evidence type="ECO:0000313" key="3">
    <source>
        <dbReference type="EMBL" id="CAB0041976.1"/>
    </source>
</evidence>
<dbReference type="PANTHER" id="PTHR19446">
    <property type="entry name" value="REVERSE TRANSCRIPTASES"/>
    <property type="match status" value="1"/>
</dbReference>
<gene>
    <name evidence="3" type="ORF">TBRA_LOCUS13619</name>
</gene>
<evidence type="ECO:0000256" key="1">
    <source>
        <dbReference type="SAM" id="MobiDB-lite"/>
    </source>
</evidence>
<keyword evidence="4" id="KW-1185">Reference proteome</keyword>
<reference evidence="3 4" key="1">
    <citation type="submission" date="2020-02" db="EMBL/GenBank/DDBJ databases">
        <authorList>
            <person name="Ferguson B K."/>
        </authorList>
    </citation>
    <scope>NUCLEOTIDE SEQUENCE [LARGE SCALE GENOMIC DNA]</scope>
</reference>
<dbReference type="InterPro" id="IPR000477">
    <property type="entry name" value="RT_dom"/>
</dbReference>
<organism evidence="3 4">
    <name type="scientific">Trichogramma brassicae</name>
    <dbReference type="NCBI Taxonomy" id="86971"/>
    <lineage>
        <taxon>Eukaryota</taxon>
        <taxon>Metazoa</taxon>
        <taxon>Ecdysozoa</taxon>
        <taxon>Arthropoda</taxon>
        <taxon>Hexapoda</taxon>
        <taxon>Insecta</taxon>
        <taxon>Pterygota</taxon>
        <taxon>Neoptera</taxon>
        <taxon>Endopterygota</taxon>
        <taxon>Hymenoptera</taxon>
        <taxon>Apocrita</taxon>
        <taxon>Proctotrupomorpha</taxon>
        <taxon>Chalcidoidea</taxon>
        <taxon>Trichogrammatidae</taxon>
        <taxon>Trichogramma</taxon>
    </lineage>
</organism>
<dbReference type="AlphaFoldDB" id="A0A6H5J3D9"/>
<dbReference type="OrthoDB" id="6338095at2759"/>
<evidence type="ECO:0000313" key="4">
    <source>
        <dbReference type="Proteomes" id="UP000479190"/>
    </source>
</evidence>
<dbReference type="GO" id="GO:0071897">
    <property type="term" value="P:DNA biosynthetic process"/>
    <property type="evidence" value="ECO:0007669"/>
    <property type="project" value="UniProtKB-ARBA"/>
</dbReference>